<keyword evidence="7 8" id="KW-0472">Membrane</keyword>
<feature type="transmembrane region" description="Helical" evidence="8">
    <location>
        <begin position="92"/>
        <end position="110"/>
    </location>
</feature>
<dbReference type="GO" id="GO:0033214">
    <property type="term" value="P:siderophore-iron import into cell"/>
    <property type="evidence" value="ECO:0007669"/>
    <property type="project" value="TreeGrafter"/>
</dbReference>
<feature type="transmembrane region" description="Helical" evidence="8">
    <location>
        <begin position="122"/>
        <end position="140"/>
    </location>
</feature>
<evidence type="ECO:0000256" key="8">
    <source>
        <dbReference type="SAM" id="Phobius"/>
    </source>
</evidence>
<keyword evidence="10" id="KW-1185">Reference proteome</keyword>
<dbReference type="CDD" id="cd06550">
    <property type="entry name" value="TM_ABC_iron-siderophores_like"/>
    <property type="match status" value="1"/>
</dbReference>
<dbReference type="InterPro" id="IPR037294">
    <property type="entry name" value="ABC_BtuC-like"/>
</dbReference>
<evidence type="ECO:0000256" key="6">
    <source>
        <dbReference type="ARBA" id="ARBA00022989"/>
    </source>
</evidence>
<reference evidence="9 10" key="1">
    <citation type="submission" date="2020-07" db="EMBL/GenBank/DDBJ databases">
        <title>Genomic Encyclopedia of Type Strains, Phase IV (KMG-IV): sequencing the most valuable type-strain genomes for metagenomic binning, comparative biology and taxonomic classification.</title>
        <authorList>
            <person name="Goeker M."/>
        </authorList>
    </citation>
    <scope>NUCLEOTIDE SEQUENCE [LARGE SCALE GENOMIC DNA]</scope>
    <source>
        <strain evidence="9 10">DSM 45533</strain>
    </source>
</reference>
<evidence type="ECO:0000313" key="9">
    <source>
        <dbReference type="EMBL" id="MBA2893338.1"/>
    </source>
</evidence>
<feature type="transmembrane region" description="Helical" evidence="8">
    <location>
        <begin position="332"/>
        <end position="352"/>
    </location>
</feature>
<proteinExistence type="inferred from homology"/>
<evidence type="ECO:0000256" key="5">
    <source>
        <dbReference type="ARBA" id="ARBA00022692"/>
    </source>
</evidence>
<dbReference type="RefSeq" id="WP_181612041.1">
    <property type="nucleotide sequence ID" value="NZ_BAABAM010000003.1"/>
</dbReference>
<comment type="subcellular location">
    <subcellularLocation>
        <location evidence="1">Cell membrane</location>
        <topology evidence="1">Multi-pass membrane protein</topology>
    </subcellularLocation>
</comment>
<accession>A0A7W0CLE5</accession>
<evidence type="ECO:0000256" key="3">
    <source>
        <dbReference type="ARBA" id="ARBA00022448"/>
    </source>
</evidence>
<dbReference type="AlphaFoldDB" id="A0A7W0CLE5"/>
<dbReference type="InterPro" id="IPR000522">
    <property type="entry name" value="ABC_transptr_permease_BtuC"/>
</dbReference>
<evidence type="ECO:0000313" key="10">
    <source>
        <dbReference type="Proteomes" id="UP000530928"/>
    </source>
</evidence>
<evidence type="ECO:0000256" key="1">
    <source>
        <dbReference type="ARBA" id="ARBA00004651"/>
    </source>
</evidence>
<evidence type="ECO:0000256" key="2">
    <source>
        <dbReference type="ARBA" id="ARBA00007935"/>
    </source>
</evidence>
<feature type="transmembrane region" description="Helical" evidence="8">
    <location>
        <begin position="176"/>
        <end position="194"/>
    </location>
</feature>
<keyword evidence="3" id="KW-0813">Transport</keyword>
<keyword evidence="5 8" id="KW-0812">Transmembrane</keyword>
<organism evidence="9 10">
    <name type="scientific">Nonomuraea soli</name>
    <dbReference type="NCBI Taxonomy" id="1032476"/>
    <lineage>
        <taxon>Bacteria</taxon>
        <taxon>Bacillati</taxon>
        <taxon>Actinomycetota</taxon>
        <taxon>Actinomycetes</taxon>
        <taxon>Streptosporangiales</taxon>
        <taxon>Streptosporangiaceae</taxon>
        <taxon>Nonomuraea</taxon>
    </lineage>
</organism>
<feature type="transmembrane region" description="Helical" evidence="8">
    <location>
        <begin position="263"/>
        <end position="292"/>
    </location>
</feature>
<feature type="transmembrane region" description="Helical" evidence="8">
    <location>
        <begin position="38"/>
        <end position="59"/>
    </location>
</feature>
<feature type="transmembrane region" description="Helical" evidence="8">
    <location>
        <begin position="299"/>
        <end position="320"/>
    </location>
</feature>
<dbReference type="PANTHER" id="PTHR30472:SF24">
    <property type="entry name" value="FERRIC ENTEROBACTIN TRANSPORT SYSTEM PERMEASE PROTEIN FEPG"/>
    <property type="match status" value="1"/>
</dbReference>
<dbReference type="EMBL" id="JACDUR010000004">
    <property type="protein sequence ID" value="MBA2893338.1"/>
    <property type="molecule type" value="Genomic_DNA"/>
</dbReference>
<dbReference type="Gene3D" id="1.10.3470.10">
    <property type="entry name" value="ABC transporter involved in vitamin B12 uptake, BtuC"/>
    <property type="match status" value="1"/>
</dbReference>
<keyword evidence="6 8" id="KW-1133">Transmembrane helix</keyword>
<feature type="transmembrane region" description="Helical" evidence="8">
    <location>
        <begin position="146"/>
        <end position="164"/>
    </location>
</feature>
<name>A0A7W0CLE5_9ACTN</name>
<keyword evidence="4" id="KW-1003">Cell membrane</keyword>
<dbReference type="Pfam" id="PF01032">
    <property type="entry name" value="FecCD"/>
    <property type="match status" value="1"/>
</dbReference>
<sequence>MSGSPKTSTASPAGERAAWNPPSLGLGPWSVRLAPRTVLVVTALAALTFCAAIVAISVGEFNVPIGDVMTAVFGQSTPVAELIVNKLRAPRVVTGIAVGAAFGLSGAIFQSLTRNPLGSPDFIGFTSGAATGGIVAVIFGGTAWQIAGGSMLGCIACAVAIYVLSARGGGVQGYRLVLVGIGTSALLVAANNYLLTRANLWESASAAAWLTGSLGGRTWEHALPMLATLAVLIPACAALSRPMRMMELGDDSARAVGVRVEPVRGAAIAAGVLLCGAATATAGPIVFVALAAPQLARRLTGSAGVVLTASALTGALLVTLSDLAAQRLLDPVQLPVGVMTGALGGLYLLYLLRKDPR</sequence>
<comment type="similarity">
    <text evidence="2">Belongs to the binding-protein-dependent transport system permease family. FecCD subfamily.</text>
</comment>
<protein>
    <submittedName>
        <fullName evidence="9">Iron complex transport system permease protein</fullName>
    </submittedName>
</protein>
<comment type="caution">
    <text evidence="9">The sequence shown here is derived from an EMBL/GenBank/DDBJ whole genome shotgun (WGS) entry which is preliminary data.</text>
</comment>
<gene>
    <name evidence="9" type="ORF">HNR30_004692</name>
</gene>
<evidence type="ECO:0000256" key="7">
    <source>
        <dbReference type="ARBA" id="ARBA00023136"/>
    </source>
</evidence>
<dbReference type="GO" id="GO:0022857">
    <property type="term" value="F:transmembrane transporter activity"/>
    <property type="evidence" value="ECO:0007669"/>
    <property type="project" value="InterPro"/>
</dbReference>
<dbReference type="PANTHER" id="PTHR30472">
    <property type="entry name" value="FERRIC ENTEROBACTIN TRANSPORT SYSTEM PERMEASE PROTEIN"/>
    <property type="match status" value="1"/>
</dbReference>
<evidence type="ECO:0000256" key="4">
    <source>
        <dbReference type="ARBA" id="ARBA00022475"/>
    </source>
</evidence>
<dbReference type="Proteomes" id="UP000530928">
    <property type="component" value="Unassembled WGS sequence"/>
</dbReference>
<dbReference type="GO" id="GO:0005886">
    <property type="term" value="C:plasma membrane"/>
    <property type="evidence" value="ECO:0007669"/>
    <property type="project" value="UniProtKB-SubCell"/>
</dbReference>
<dbReference type="SUPFAM" id="SSF81345">
    <property type="entry name" value="ABC transporter involved in vitamin B12 uptake, BtuC"/>
    <property type="match status" value="1"/>
</dbReference>